<name>A0AAW9S0Y2_9BACT</name>
<feature type="chain" id="PRO_5043690307" evidence="1">
    <location>
        <begin position="21"/>
        <end position="201"/>
    </location>
</feature>
<gene>
    <name evidence="2" type="ORF">AAG747_23110</name>
</gene>
<feature type="signal peptide" evidence="1">
    <location>
        <begin position="1"/>
        <end position="20"/>
    </location>
</feature>
<proteinExistence type="predicted"/>
<keyword evidence="1" id="KW-0732">Signal</keyword>
<comment type="caution">
    <text evidence="2">The sequence shown here is derived from an EMBL/GenBank/DDBJ whole genome shotgun (WGS) entry which is preliminary data.</text>
</comment>
<accession>A0AAW9S0Y2</accession>
<protein>
    <submittedName>
        <fullName evidence="2">Uncharacterized protein</fullName>
    </submittedName>
</protein>
<sequence length="201" mass="23940">MIRLSTMFMTFFLCTLCTYAQESPTYLKFKKKRDYFEGYILTKDSVKYKGLIQDLFSEKKKKANEVVFITKKGMKQKYGPEGLLECGYLSKIFVSDESSFYEVVHNGPRLVLYRKYNVFIYGYGAGQRSLHVSDKKDFYLKKRSEKKFIIITKKNFTKELSEYLQDCQALISKINSKTYTFNDLEKVVRDYNWCRFFRNTD</sequence>
<dbReference type="RefSeq" id="WP_346823611.1">
    <property type="nucleotide sequence ID" value="NZ_JBDKWZ010000017.1"/>
</dbReference>
<dbReference type="AlphaFoldDB" id="A0AAW9S0Y2"/>
<evidence type="ECO:0000313" key="2">
    <source>
        <dbReference type="EMBL" id="MEN7550829.1"/>
    </source>
</evidence>
<dbReference type="EMBL" id="JBDKWZ010000017">
    <property type="protein sequence ID" value="MEN7550829.1"/>
    <property type="molecule type" value="Genomic_DNA"/>
</dbReference>
<organism evidence="2 3">
    <name type="scientific">Rapidithrix thailandica</name>
    <dbReference type="NCBI Taxonomy" id="413964"/>
    <lineage>
        <taxon>Bacteria</taxon>
        <taxon>Pseudomonadati</taxon>
        <taxon>Bacteroidota</taxon>
        <taxon>Cytophagia</taxon>
        <taxon>Cytophagales</taxon>
        <taxon>Flammeovirgaceae</taxon>
        <taxon>Rapidithrix</taxon>
    </lineage>
</organism>
<keyword evidence="3" id="KW-1185">Reference proteome</keyword>
<dbReference type="Proteomes" id="UP001403385">
    <property type="component" value="Unassembled WGS sequence"/>
</dbReference>
<evidence type="ECO:0000313" key="3">
    <source>
        <dbReference type="Proteomes" id="UP001403385"/>
    </source>
</evidence>
<reference evidence="2 3" key="1">
    <citation type="submission" date="2024-04" db="EMBL/GenBank/DDBJ databases">
        <title>Novel genus in family Flammeovirgaceae.</title>
        <authorList>
            <person name="Nguyen T.H."/>
            <person name="Vuong T.Q."/>
            <person name="Le H."/>
            <person name="Kim S.-G."/>
        </authorList>
    </citation>
    <scope>NUCLEOTIDE SEQUENCE [LARGE SCALE GENOMIC DNA]</scope>
    <source>
        <strain evidence="2 3">JCM 23209</strain>
    </source>
</reference>
<evidence type="ECO:0000256" key="1">
    <source>
        <dbReference type="SAM" id="SignalP"/>
    </source>
</evidence>